<name>A0A3D8Q505_9HELO</name>
<dbReference type="Pfam" id="PF25581">
    <property type="entry name" value="AsqO_C"/>
    <property type="match status" value="1"/>
</dbReference>
<dbReference type="Pfam" id="PF24137">
    <property type="entry name" value="DA_N"/>
    <property type="match status" value="1"/>
</dbReference>
<organism evidence="4 5">
    <name type="scientific">Coleophoma crateriformis</name>
    <dbReference type="NCBI Taxonomy" id="565419"/>
    <lineage>
        <taxon>Eukaryota</taxon>
        <taxon>Fungi</taxon>
        <taxon>Dikarya</taxon>
        <taxon>Ascomycota</taxon>
        <taxon>Pezizomycotina</taxon>
        <taxon>Leotiomycetes</taxon>
        <taxon>Helotiales</taxon>
        <taxon>Dermateaceae</taxon>
        <taxon>Coleophoma</taxon>
    </lineage>
</organism>
<dbReference type="SUPFAM" id="SSF159245">
    <property type="entry name" value="AttH-like"/>
    <property type="match status" value="1"/>
</dbReference>
<evidence type="ECO:0000313" key="4">
    <source>
        <dbReference type="EMBL" id="RDW56925.1"/>
    </source>
</evidence>
<keyword evidence="1" id="KW-0732">Signal</keyword>
<proteinExistence type="predicted"/>
<keyword evidence="5" id="KW-1185">Reference proteome</keyword>
<reference evidence="4 5" key="1">
    <citation type="journal article" date="2018" name="IMA Fungus">
        <title>IMA Genome-F 9: Draft genome sequence of Annulohypoxylon stygium, Aspergillus mulundensis, Berkeleyomyces basicola (syn. Thielaviopsis basicola), Ceratocystis smalleyi, two Cercospora beticola strains, Coleophoma cylindrospora, Fusarium fracticaudum, Phialophora cf. hyalina, and Morchella septimelata.</title>
        <authorList>
            <person name="Wingfield B.D."/>
            <person name="Bills G.F."/>
            <person name="Dong Y."/>
            <person name="Huang W."/>
            <person name="Nel W.J."/>
            <person name="Swalarsk-Parry B.S."/>
            <person name="Vaghefi N."/>
            <person name="Wilken P.M."/>
            <person name="An Z."/>
            <person name="de Beer Z.W."/>
            <person name="De Vos L."/>
            <person name="Chen L."/>
            <person name="Duong T.A."/>
            <person name="Gao Y."/>
            <person name="Hammerbacher A."/>
            <person name="Kikkert J.R."/>
            <person name="Li Y."/>
            <person name="Li H."/>
            <person name="Li K."/>
            <person name="Li Q."/>
            <person name="Liu X."/>
            <person name="Ma X."/>
            <person name="Naidoo K."/>
            <person name="Pethybridge S.J."/>
            <person name="Sun J."/>
            <person name="Steenkamp E.T."/>
            <person name="van der Nest M.A."/>
            <person name="van Wyk S."/>
            <person name="Wingfield M.J."/>
            <person name="Xiong C."/>
            <person name="Yue Q."/>
            <person name="Zhang X."/>
        </authorList>
    </citation>
    <scope>NUCLEOTIDE SEQUENCE [LARGE SCALE GENOMIC DNA]</scope>
    <source>
        <strain evidence="4 5">BP5796</strain>
    </source>
</reference>
<evidence type="ECO:0000256" key="1">
    <source>
        <dbReference type="SAM" id="SignalP"/>
    </source>
</evidence>
<feature type="domain" description="Diels-Alderase N-terminal" evidence="2">
    <location>
        <begin position="18"/>
        <end position="226"/>
    </location>
</feature>
<protein>
    <recommendedName>
        <fullName evidence="6">Hydroxyneurosporene synthase</fullName>
    </recommendedName>
</protein>
<evidence type="ECO:0000313" key="5">
    <source>
        <dbReference type="Proteomes" id="UP000256328"/>
    </source>
</evidence>
<dbReference type="InterPro" id="IPR056402">
    <property type="entry name" value="DA_N"/>
</dbReference>
<evidence type="ECO:0000259" key="3">
    <source>
        <dbReference type="Pfam" id="PF25581"/>
    </source>
</evidence>
<sequence length="366" mass="38455">MRLILASALAYLATPSLATTVNIPNVVSNSTVTAESTSVAGNLDAPKLTPATPDQSAYDWWYFDAVSTTDNASVVLVFFNSGPDGFAVPDATVLNVGIDGLYANGSAYSININTTSGAVIDYDDNYISGNWTGSGISFFGTNLTGTPVYQITLDAPEYGISGTVTMRSRAPSHYPCGPNEAGQTEQLVPHVFWANMLPDAATDVNLTVDGSPVSFADGAGYHDKNWGDAPFADSVSSWYWGHAHLGPYSIVWFDAIDSTGTEHHSGYVAKDGVFSGGCGDAAVVARPWGENSTYPPLVTTGIMQGLELTFDLGQAGEFVANVTTGSAVSTSDTYVRTIGTVVGGLVGSNETFEGAALFEEFKYRTS</sequence>
<dbReference type="InterPro" id="IPR057722">
    <property type="entry name" value="AsqO/PenF-like_C"/>
</dbReference>
<dbReference type="OrthoDB" id="5344254at2759"/>
<dbReference type="Proteomes" id="UP000256328">
    <property type="component" value="Unassembled WGS sequence"/>
</dbReference>
<evidence type="ECO:0000259" key="2">
    <source>
        <dbReference type="Pfam" id="PF24137"/>
    </source>
</evidence>
<gene>
    <name evidence="4" type="ORF">BP5796_12992</name>
</gene>
<feature type="chain" id="PRO_5017568086" description="Hydroxyneurosporene synthase" evidence="1">
    <location>
        <begin position="19"/>
        <end position="366"/>
    </location>
</feature>
<feature type="domain" description="AsqO/PenF-like C-terminal" evidence="3">
    <location>
        <begin position="233"/>
        <end position="362"/>
    </location>
</feature>
<comment type="caution">
    <text evidence="4">The sequence shown here is derived from an EMBL/GenBank/DDBJ whole genome shotgun (WGS) entry which is preliminary data.</text>
</comment>
<accession>A0A3D8Q505</accession>
<dbReference type="EMBL" id="PDLN01000024">
    <property type="protein sequence ID" value="RDW56925.1"/>
    <property type="molecule type" value="Genomic_DNA"/>
</dbReference>
<dbReference type="AlphaFoldDB" id="A0A3D8Q505"/>
<evidence type="ECO:0008006" key="6">
    <source>
        <dbReference type="Google" id="ProtNLM"/>
    </source>
</evidence>
<feature type="signal peptide" evidence="1">
    <location>
        <begin position="1"/>
        <end position="18"/>
    </location>
</feature>